<feature type="compositionally biased region" description="Pro residues" evidence="1">
    <location>
        <begin position="18"/>
        <end position="29"/>
    </location>
</feature>
<protein>
    <submittedName>
        <fullName evidence="2">Uncharacterized protein</fullName>
    </submittedName>
</protein>
<feature type="compositionally biased region" description="Polar residues" evidence="1">
    <location>
        <begin position="80"/>
        <end position="101"/>
    </location>
</feature>
<dbReference type="InParanoid" id="F6RC74"/>
<dbReference type="Ensembl" id="ENSCINT00000020623.3">
    <property type="protein sequence ID" value="ENSCINP00000020623.3"/>
    <property type="gene ID" value="ENSCING00000010376.3"/>
</dbReference>
<dbReference type="Proteomes" id="UP000008144">
    <property type="component" value="Chromosome 6"/>
</dbReference>
<feature type="region of interest" description="Disordered" evidence="1">
    <location>
        <begin position="1"/>
        <end position="113"/>
    </location>
</feature>
<accession>F6RC74</accession>
<reference evidence="2" key="3">
    <citation type="submission" date="2025-08" db="UniProtKB">
        <authorList>
            <consortium name="Ensembl"/>
        </authorList>
    </citation>
    <scope>IDENTIFICATION</scope>
</reference>
<evidence type="ECO:0000313" key="2">
    <source>
        <dbReference type="Ensembl" id="ENSCINP00000020623.3"/>
    </source>
</evidence>
<feature type="compositionally biased region" description="Polar residues" evidence="1">
    <location>
        <begin position="47"/>
        <end position="64"/>
    </location>
</feature>
<evidence type="ECO:0000256" key="1">
    <source>
        <dbReference type="SAM" id="MobiDB-lite"/>
    </source>
</evidence>
<reference evidence="2" key="2">
    <citation type="journal article" date="2008" name="Genome Biol.">
        <title>Improved genome assembly and evidence-based global gene model set for the chordate Ciona intestinalis: new insight into intron and operon populations.</title>
        <authorList>
            <person name="Satou Y."/>
            <person name="Mineta K."/>
            <person name="Ogasawara M."/>
            <person name="Sasakura Y."/>
            <person name="Shoguchi E."/>
            <person name="Ueno K."/>
            <person name="Yamada L."/>
            <person name="Matsumoto J."/>
            <person name="Wasserscheid J."/>
            <person name="Dewar K."/>
            <person name="Wiley G.B."/>
            <person name="Macmil S.L."/>
            <person name="Roe B.A."/>
            <person name="Zeller R.W."/>
            <person name="Hastings K.E."/>
            <person name="Lemaire P."/>
            <person name="Lindquist E."/>
            <person name="Endo T."/>
            <person name="Hotta K."/>
            <person name="Inaba K."/>
        </authorList>
    </citation>
    <scope>NUCLEOTIDE SEQUENCE [LARGE SCALE GENOMIC DNA]</scope>
    <source>
        <strain evidence="2">wild type</strain>
    </source>
</reference>
<keyword evidence="3" id="KW-1185">Reference proteome</keyword>
<dbReference type="AlphaFoldDB" id="F6RC74"/>
<dbReference type="EMBL" id="EAAA01002270">
    <property type="status" value="NOT_ANNOTATED_CDS"/>
    <property type="molecule type" value="Genomic_DNA"/>
</dbReference>
<proteinExistence type="predicted"/>
<sequence>MQQSTDRQSGFSYRKVQPPTPSAPKPPIAPLLNLDMQRATKLRDQTEPNSAGSMFATTTPQKTWRSVKFQPNKARPKTPAAQSPQVAYPLRNNTENFTSKPKPSYQKPAPVRVWSRAPATKTPATKPQPVQSGYIPPKSPSVALLKEPLKVRSPSPFKTFENISSKTPTPAWRPENLENQTDDIGTITVLQNGTDPAHKNEEKSQTNSEVILPIVNVANTHQHIIDNGNETEQEIEDITRKAAERDEKSLTTQN</sequence>
<name>F6RC74_CIOIN</name>
<reference evidence="2" key="4">
    <citation type="submission" date="2025-09" db="UniProtKB">
        <authorList>
            <consortium name="Ensembl"/>
        </authorList>
    </citation>
    <scope>IDENTIFICATION</scope>
</reference>
<feature type="region of interest" description="Disordered" evidence="1">
    <location>
        <begin position="156"/>
        <end position="177"/>
    </location>
</feature>
<reference evidence="3" key="1">
    <citation type="journal article" date="2002" name="Science">
        <title>The draft genome of Ciona intestinalis: insights into chordate and vertebrate origins.</title>
        <authorList>
            <person name="Dehal P."/>
            <person name="Satou Y."/>
            <person name="Campbell R.K."/>
            <person name="Chapman J."/>
            <person name="Degnan B."/>
            <person name="De Tomaso A."/>
            <person name="Davidson B."/>
            <person name="Di Gregorio A."/>
            <person name="Gelpke M."/>
            <person name="Goodstein D.M."/>
            <person name="Harafuji N."/>
            <person name="Hastings K.E."/>
            <person name="Ho I."/>
            <person name="Hotta K."/>
            <person name="Huang W."/>
            <person name="Kawashima T."/>
            <person name="Lemaire P."/>
            <person name="Martinez D."/>
            <person name="Meinertzhagen I.A."/>
            <person name="Necula S."/>
            <person name="Nonaka M."/>
            <person name="Putnam N."/>
            <person name="Rash S."/>
            <person name="Saiga H."/>
            <person name="Satake M."/>
            <person name="Terry A."/>
            <person name="Yamada L."/>
            <person name="Wang H.G."/>
            <person name="Awazu S."/>
            <person name="Azumi K."/>
            <person name="Boore J."/>
            <person name="Branno M."/>
            <person name="Chin-Bow S."/>
            <person name="DeSantis R."/>
            <person name="Doyle S."/>
            <person name="Francino P."/>
            <person name="Keys D.N."/>
            <person name="Haga S."/>
            <person name="Hayashi H."/>
            <person name="Hino K."/>
            <person name="Imai K.S."/>
            <person name="Inaba K."/>
            <person name="Kano S."/>
            <person name="Kobayashi K."/>
            <person name="Kobayashi M."/>
            <person name="Lee B.I."/>
            <person name="Makabe K.W."/>
            <person name="Manohar C."/>
            <person name="Matassi G."/>
            <person name="Medina M."/>
            <person name="Mochizuki Y."/>
            <person name="Mount S."/>
            <person name="Morishita T."/>
            <person name="Miura S."/>
            <person name="Nakayama A."/>
            <person name="Nishizaka S."/>
            <person name="Nomoto H."/>
            <person name="Ohta F."/>
            <person name="Oishi K."/>
            <person name="Rigoutsos I."/>
            <person name="Sano M."/>
            <person name="Sasaki A."/>
            <person name="Sasakura Y."/>
            <person name="Shoguchi E."/>
            <person name="Shin-i T."/>
            <person name="Spagnuolo A."/>
            <person name="Stainier D."/>
            <person name="Suzuki M.M."/>
            <person name="Tassy O."/>
            <person name="Takatori N."/>
            <person name="Tokuoka M."/>
            <person name="Yagi K."/>
            <person name="Yoshizaki F."/>
            <person name="Wada S."/>
            <person name="Zhang C."/>
            <person name="Hyatt P.D."/>
            <person name="Larimer F."/>
            <person name="Detter C."/>
            <person name="Doggett N."/>
            <person name="Glavina T."/>
            <person name="Hawkins T."/>
            <person name="Richardson P."/>
            <person name="Lucas S."/>
            <person name="Kohara Y."/>
            <person name="Levine M."/>
            <person name="Satoh N."/>
            <person name="Rokhsar D.S."/>
        </authorList>
    </citation>
    <scope>NUCLEOTIDE SEQUENCE [LARGE SCALE GENOMIC DNA]</scope>
</reference>
<dbReference type="HOGENOM" id="CLU_1096356_0_0_1"/>
<organism evidence="2 3">
    <name type="scientific">Ciona intestinalis</name>
    <name type="common">Transparent sea squirt</name>
    <name type="synonym">Ascidia intestinalis</name>
    <dbReference type="NCBI Taxonomy" id="7719"/>
    <lineage>
        <taxon>Eukaryota</taxon>
        <taxon>Metazoa</taxon>
        <taxon>Chordata</taxon>
        <taxon>Tunicata</taxon>
        <taxon>Ascidiacea</taxon>
        <taxon>Phlebobranchia</taxon>
        <taxon>Cionidae</taxon>
        <taxon>Ciona</taxon>
    </lineage>
</organism>
<evidence type="ECO:0000313" key="3">
    <source>
        <dbReference type="Proteomes" id="UP000008144"/>
    </source>
</evidence>
<feature type="compositionally biased region" description="Polar residues" evidence="1">
    <location>
        <begin position="1"/>
        <end position="11"/>
    </location>
</feature>